<organism evidence="2 3">
    <name type="scientific">Dunaliella salina</name>
    <name type="common">Green alga</name>
    <name type="synonym">Protococcus salinus</name>
    <dbReference type="NCBI Taxonomy" id="3046"/>
    <lineage>
        <taxon>Eukaryota</taxon>
        <taxon>Viridiplantae</taxon>
        <taxon>Chlorophyta</taxon>
        <taxon>core chlorophytes</taxon>
        <taxon>Chlorophyceae</taxon>
        <taxon>CS clade</taxon>
        <taxon>Chlamydomonadales</taxon>
        <taxon>Dunaliellaceae</taxon>
        <taxon>Dunaliella</taxon>
    </lineage>
</organism>
<comment type="caution">
    <text evidence="2">The sequence shown here is derived from an EMBL/GenBank/DDBJ whole genome shotgun (WGS) entry which is preliminary data.</text>
</comment>
<dbReference type="EMBL" id="MU069779">
    <property type="protein sequence ID" value="KAF5834026.1"/>
    <property type="molecule type" value="Genomic_DNA"/>
</dbReference>
<evidence type="ECO:0000313" key="2">
    <source>
        <dbReference type="EMBL" id="KAF5834026.1"/>
    </source>
</evidence>
<evidence type="ECO:0000256" key="1">
    <source>
        <dbReference type="SAM" id="MobiDB-lite"/>
    </source>
</evidence>
<sequence>MENDLEISVMEDEAFLDIKVEFVLKAGERIGQDDIQWRLTQQVTATSVSASKFLLDQHSGVFRNILRQWPHRDRHVQECDTPEEMEVGKLVVEMIMNFARPSCSKRDAEFLGMPPTKLIKCMIFSDYWDAPSCVEYCMDCLTKICHTPPSGWASFSQADIEALLAAPGSVLIKTELKHKVEDVCCWWLLREYGENWRGVLANDAQKRGLHSLSIPAAQLLYRTTGSPELLASWYSGRAQVSVVQDADWQALLDEISCEDAHVMARPTSGGGSGIGLCSNWLLFHYGDVHEVISDKRLLSSFCSLSFFLVRVWARLDALAVSSENDVVVLLSYYCAQLPSVTSDVSDFDGGEEVAVVEGEGGGEEEEEVAVVGDEGGGDEEEEGEDEEEREEKEREEKEREEVEEMEQYHHTELSNAIRVRWLTPSFRFLILPQLPWFRPKVALNAFNAAWDTDRSGMEKSPRLRAQLSVPDSWVASPRCGPLPQDAARRSVLEHAPLKHRLACGVKLSAPPVYFHGFYWEVCAQFLKSKQSFIAELRIVDCPIFQLPEALAVKLRMTVAVQQVGSKLCSAWLQRGKSGEAGCRHTLALERLDEALVDNKIHVAFELHAVS</sequence>
<gene>
    <name evidence="2" type="ORF">DUNSADRAFT_9466</name>
</gene>
<keyword evidence="3" id="KW-1185">Reference proteome</keyword>
<evidence type="ECO:0008006" key="4">
    <source>
        <dbReference type="Google" id="ProtNLM"/>
    </source>
</evidence>
<reference evidence="2" key="1">
    <citation type="submission" date="2017-08" db="EMBL/GenBank/DDBJ databases">
        <authorList>
            <person name="Polle J.E."/>
            <person name="Barry K."/>
            <person name="Cushman J."/>
            <person name="Schmutz J."/>
            <person name="Tran D."/>
            <person name="Hathwaick L.T."/>
            <person name="Yim W.C."/>
            <person name="Jenkins J."/>
            <person name="Mckie-Krisberg Z.M."/>
            <person name="Prochnik S."/>
            <person name="Lindquist E."/>
            <person name="Dockter R.B."/>
            <person name="Adam C."/>
            <person name="Molina H."/>
            <person name="Bunkerborg J."/>
            <person name="Jin E."/>
            <person name="Buchheim M."/>
            <person name="Magnuson J."/>
        </authorList>
    </citation>
    <scope>NUCLEOTIDE SEQUENCE</scope>
    <source>
        <strain evidence="2">CCAP 19/18</strain>
    </source>
</reference>
<feature type="region of interest" description="Disordered" evidence="1">
    <location>
        <begin position="357"/>
        <end position="408"/>
    </location>
</feature>
<dbReference type="Proteomes" id="UP000815325">
    <property type="component" value="Unassembled WGS sequence"/>
</dbReference>
<accession>A0ABQ7GHE2</accession>
<evidence type="ECO:0000313" key="3">
    <source>
        <dbReference type="Proteomes" id="UP000815325"/>
    </source>
</evidence>
<protein>
    <recommendedName>
        <fullName evidence="4">BTB domain-containing protein</fullName>
    </recommendedName>
</protein>
<proteinExistence type="predicted"/>
<feature type="compositionally biased region" description="Acidic residues" evidence="1">
    <location>
        <begin position="375"/>
        <end position="390"/>
    </location>
</feature>
<name>A0ABQ7GHE2_DUNSA</name>
<feature type="compositionally biased region" description="Basic and acidic residues" evidence="1">
    <location>
        <begin position="391"/>
        <end position="408"/>
    </location>
</feature>